<dbReference type="Proteomes" id="UP000024837">
    <property type="component" value="Unassembled WGS sequence"/>
</dbReference>
<dbReference type="EMBL" id="KI966449">
    <property type="protein sequence ID" value="EWC43876.1"/>
    <property type="molecule type" value="Genomic_DNA"/>
</dbReference>
<evidence type="ECO:0000313" key="2">
    <source>
        <dbReference type="EMBL" id="EWC43876.1"/>
    </source>
</evidence>
<organism evidence="2 3">
    <name type="scientific">Drechslerella stenobrocha 248</name>
    <dbReference type="NCBI Taxonomy" id="1043628"/>
    <lineage>
        <taxon>Eukaryota</taxon>
        <taxon>Fungi</taxon>
        <taxon>Dikarya</taxon>
        <taxon>Ascomycota</taxon>
        <taxon>Pezizomycotina</taxon>
        <taxon>Orbiliomycetes</taxon>
        <taxon>Orbiliales</taxon>
        <taxon>Orbiliaceae</taxon>
        <taxon>Drechslerella</taxon>
    </lineage>
</organism>
<keyword evidence="3" id="KW-1185">Reference proteome</keyword>
<name>W7HIW7_9PEZI</name>
<sequence>MFNVGTDSATVCRPYLTGDAPEEGTIPEYVFAINPETTTCAAYGGSSSFSLQPVGQTILNTGPFGISSDPDGTDASGFTLGTPDVLGGSDGGYLLTSRPKLEPNTWFEYSRPHENPATKEVWSPAEFMIYRGDPKVPYEVISETNPIQAGDYLELINRKDGVLYVETALSGWYQFAEVDSGVLMLGSTPKRRGIFRTQLQRTRALLQIIDIQPGRAQNPQAQIADVQPGDIHNQQSQVIDVQQERIQDPQAQIVNIETGPAQNLQAQMAGAQTDPTQNLQPVVLEAQIDPTQNLQPQTIAAQTDPIQNPQIQVIDTQINPTQNLQTQQNIPIDETVVQQPIPVDEPTNTNTGNIPGGQIRDPEARMSPAMYSRFLANPWLFNNLIKLPGGTAGVPQPWDGSANPFGPFTNPIEQTGLATVESATDGTNLIPLSFQQSPSAGTGNGGTTGANTSNKPGWGQRLRNLFNNKE</sequence>
<dbReference type="HOGENOM" id="CLU_581430_0_0_1"/>
<protein>
    <submittedName>
        <fullName evidence="2">Uncharacterized protein</fullName>
    </submittedName>
</protein>
<evidence type="ECO:0000313" key="3">
    <source>
        <dbReference type="Proteomes" id="UP000024837"/>
    </source>
</evidence>
<gene>
    <name evidence="2" type="ORF">DRE_07253</name>
</gene>
<reference evidence="2 3" key="1">
    <citation type="submission" date="2013-05" db="EMBL/GenBank/DDBJ databases">
        <title>Drechslerella stenobrocha genome reveals carnivorous origination and mechanical trapping mechanism of predatory fungi.</title>
        <authorList>
            <person name="Liu X."/>
            <person name="Zhang W."/>
            <person name="Liu K."/>
        </authorList>
    </citation>
    <scope>NUCLEOTIDE SEQUENCE [LARGE SCALE GENOMIC DNA]</scope>
    <source>
        <strain evidence="2 3">248</strain>
    </source>
</reference>
<proteinExistence type="predicted"/>
<evidence type="ECO:0000256" key="1">
    <source>
        <dbReference type="SAM" id="MobiDB-lite"/>
    </source>
</evidence>
<dbReference type="AlphaFoldDB" id="W7HIW7"/>
<accession>W7HIW7</accession>
<feature type="region of interest" description="Disordered" evidence="1">
    <location>
        <begin position="435"/>
        <end position="470"/>
    </location>
</feature>